<evidence type="ECO:0000313" key="5">
    <source>
        <dbReference type="Proteomes" id="UP001318860"/>
    </source>
</evidence>
<evidence type="ECO:0000313" key="4">
    <source>
        <dbReference type="EMBL" id="KAK6151927.1"/>
    </source>
</evidence>
<dbReference type="Proteomes" id="UP001318860">
    <property type="component" value="Unassembled WGS sequence"/>
</dbReference>
<keyword evidence="1" id="KW-0863">Zinc-finger</keyword>
<keyword evidence="2" id="KW-0812">Transmembrane</keyword>
<dbReference type="EMBL" id="JABTTQ020000007">
    <property type="protein sequence ID" value="KAK6151927.1"/>
    <property type="molecule type" value="Genomic_DNA"/>
</dbReference>
<comment type="caution">
    <text evidence="4">The sequence shown here is derived from an EMBL/GenBank/DDBJ whole genome shotgun (WGS) entry which is preliminary data.</text>
</comment>
<dbReference type="PANTHER" id="PTHR31681:SF4">
    <property type="entry name" value="C2H2-LIKE ZINC FINGER PROTEIN"/>
    <property type="match status" value="1"/>
</dbReference>
<dbReference type="InterPro" id="IPR013087">
    <property type="entry name" value="Znf_C2H2_type"/>
</dbReference>
<dbReference type="Gene3D" id="3.90.228.10">
    <property type="match status" value="1"/>
</dbReference>
<keyword evidence="2" id="KW-1133">Transmembrane helix</keyword>
<dbReference type="SUPFAM" id="SSF56399">
    <property type="entry name" value="ADP-ribosylation"/>
    <property type="match status" value="1"/>
</dbReference>
<dbReference type="PROSITE" id="PS00028">
    <property type="entry name" value="ZINC_FINGER_C2H2_1"/>
    <property type="match status" value="1"/>
</dbReference>
<organism evidence="4 5">
    <name type="scientific">Rehmannia glutinosa</name>
    <name type="common">Chinese foxglove</name>
    <dbReference type="NCBI Taxonomy" id="99300"/>
    <lineage>
        <taxon>Eukaryota</taxon>
        <taxon>Viridiplantae</taxon>
        <taxon>Streptophyta</taxon>
        <taxon>Embryophyta</taxon>
        <taxon>Tracheophyta</taxon>
        <taxon>Spermatophyta</taxon>
        <taxon>Magnoliopsida</taxon>
        <taxon>eudicotyledons</taxon>
        <taxon>Gunneridae</taxon>
        <taxon>Pentapetalae</taxon>
        <taxon>asterids</taxon>
        <taxon>lamiids</taxon>
        <taxon>Lamiales</taxon>
        <taxon>Orobanchaceae</taxon>
        <taxon>Rehmannieae</taxon>
        <taxon>Rehmannia</taxon>
    </lineage>
</organism>
<name>A0ABR0WWU9_REHGL</name>
<evidence type="ECO:0000256" key="2">
    <source>
        <dbReference type="SAM" id="Phobius"/>
    </source>
</evidence>
<protein>
    <recommendedName>
        <fullName evidence="3">C2H2-type domain-containing protein</fullName>
    </recommendedName>
</protein>
<accession>A0ABR0WWU9</accession>
<dbReference type="PANTHER" id="PTHR31681">
    <property type="entry name" value="C2H2-LIKE ZINC FINGER PROTEIN"/>
    <property type="match status" value="1"/>
</dbReference>
<keyword evidence="1" id="KW-0862">Zinc</keyword>
<keyword evidence="5" id="KW-1185">Reference proteome</keyword>
<feature type="transmembrane region" description="Helical" evidence="2">
    <location>
        <begin position="6"/>
        <end position="28"/>
    </location>
</feature>
<keyword evidence="2" id="KW-0472">Membrane</keyword>
<reference evidence="4 5" key="1">
    <citation type="journal article" date="2021" name="Comput. Struct. Biotechnol. J.">
        <title>De novo genome assembly of the potent medicinal plant Rehmannia glutinosa using nanopore technology.</title>
        <authorList>
            <person name="Ma L."/>
            <person name="Dong C."/>
            <person name="Song C."/>
            <person name="Wang X."/>
            <person name="Zheng X."/>
            <person name="Niu Y."/>
            <person name="Chen S."/>
            <person name="Feng W."/>
        </authorList>
    </citation>
    <scope>NUCLEOTIDE SEQUENCE [LARGE SCALE GENOMIC DNA]</scope>
    <source>
        <strain evidence="4">DH-2019</strain>
    </source>
</reference>
<evidence type="ECO:0000259" key="3">
    <source>
        <dbReference type="PROSITE" id="PS50157"/>
    </source>
</evidence>
<evidence type="ECO:0000256" key="1">
    <source>
        <dbReference type="PROSITE-ProRule" id="PRU00042"/>
    </source>
</evidence>
<keyword evidence="1" id="KW-0479">Metal-binding</keyword>
<proteinExistence type="predicted"/>
<gene>
    <name evidence="4" type="ORF">DH2020_014562</name>
</gene>
<sequence length="383" mass="43492">MPSLTMFTFFSNFFSFFILLFHLGCFTFSSHHQQRRGVSVSQFKKKFIPPSNTTLFSFLKRIFSPSSSSNHIIPQSVPSIPSPSSSTRSLRLNPPIITPIPHTEDTNNAKNHAYILRANIHPCSVCGEIFQTSTLLEQHQSTKHVVSDLMDGENIVRIIFKMGWPEKAKSPTIHRILKIHNSAKIVSKFEEYRELVKSRAATPKIKTLRDERCIADGNELLRFYCTIFTCDLDSSICSQHYCSACGIIRSGFSHKMDGISTLPTSWRAHGAIPEDLEEEFSFMHVKRALLVCRVIAGRIGCKEDPGFDSLVGVFEDELVVFNPRAVLPCFVIVYTRLNMTWLNRLLASWMAIYSEDVVIRFFNPTAQQHPELNKSAAGQKLKR</sequence>
<feature type="domain" description="C2H2-type" evidence="3">
    <location>
        <begin position="121"/>
        <end position="144"/>
    </location>
</feature>
<dbReference type="PROSITE" id="PS50157">
    <property type="entry name" value="ZINC_FINGER_C2H2_2"/>
    <property type="match status" value="1"/>
</dbReference>